<feature type="transmembrane region" description="Helical" evidence="3">
    <location>
        <begin position="563"/>
        <end position="588"/>
    </location>
</feature>
<keyword evidence="3" id="KW-1133">Transmembrane helix</keyword>
<dbReference type="Pfam" id="PF02113">
    <property type="entry name" value="Peptidase_S13"/>
    <property type="match status" value="1"/>
</dbReference>
<keyword evidence="5" id="KW-1185">Reference proteome</keyword>
<keyword evidence="4" id="KW-0645">Protease</keyword>
<evidence type="ECO:0000313" key="5">
    <source>
        <dbReference type="Proteomes" id="UP000054408"/>
    </source>
</evidence>
<dbReference type="NCBIfam" id="TIGR00666">
    <property type="entry name" value="PBP4"/>
    <property type="match status" value="1"/>
</dbReference>
<dbReference type="EMBL" id="GL349455">
    <property type="protein sequence ID" value="KNC49487.1"/>
    <property type="molecule type" value="Genomic_DNA"/>
</dbReference>
<gene>
    <name evidence="4" type="ORF">AMSG_05503</name>
</gene>
<reference evidence="4 5" key="1">
    <citation type="submission" date="2010-05" db="EMBL/GenBank/DDBJ databases">
        <title>The Genome Sequence of Thecamonas trahens ATCC 50062.</title>
        <authorList>
            <consortium name="The Broad Institute Genome Sequencing Platform"/>
            <person name="Russ C."/>
            <person name="Cuomo C."/>
            <person name="Shea T."/>
            <person name="Young S.K."/>
            <person name="Zeng Q."/>
            <person name="Koehrsen M."/>
            <person name="Haas B."/>
            <person name="Borodovsky M."/>
            <person name="Guigo R."/>
            <person name="Alvarado L."/>
            <person name="Berlin A."/>
            <person name="Bochicchio J."/>
            <person name="Borenstein D."/>
            <person name="Chapman S."/>
            <person name="Chen Z."/>
            <person name="Freedman E."/>
            <person name="Gellesch M."/>
            <person name="Goldberg J."/>
            <person name="Griggs A."/>
            <person name="Gujja S."/>
            <person name="Heilman E."/>
            <person name="Heiman D."/>
            <person name="Hepburn T."/>
            <person name="Howarth C."/>
            <person name="Jen D."/>
            <person name="Larson L."/>
            <person name="Mehta T."/>
            <person name="Park D."/>
            <person name="Pearson M."/>
            <person name="Roberts A."/>
            <person name="Saif S."/>
            <person name="Shenoy N."/>
            <person name="Sisk P."/>
            <person name="Stolte C."/>
            <person name="Sykes S."/>
            <person name="Thomson T."/>
            <person name="Walk T."/>
            <person name="White J."/>
            <person name="Yandava C."/>
            <person name="Burger G."/>
            <person name="Gray M.W."/>
            <person name="Holland P.W.H."/>
            <person name="King N."/>
            <person name="Lang F.B.F."/>
            <person name="Roger A.J."/>
            <person name="Ruiz-Trillo I."/>
            <person name="Lander E."/>
            <person name="Nusbaum C."/>
        </authorList>
    </citation>
    <scope>NUCLEOTIDE SEQUENCE [LARGE SCALE GENOMIC DNA]</scope>
    <source>
        <strain evidence="4 5">ATCC 50062</strain>
    </source>
</reference>
<dbReference type="PANTHER" id="PTHR30023:SF0">
    <property type="entry name" value="PENICILLIN-SENSITIVE CARBOXYPEPTIDASE A"/>
    <property type="match status" value="1"/>
</dbReference>
<name>A0A0L0DAX4_THETB</name>
<organism evidence="4 5">
    <name type="scientific">Thecamonas trahens ATCC 50062</name>
    <dbReference type="NCBI Taxonomy" id="461836"/>
    <lineage>
        <taxon>Eukaryota</taxon>
        <taxon>Apusozoa</taxon>
        <taxon>Apusomonadida</taxon>
        <taxon>Apusomonadidae</taxon>
        <taxon>Thecamonas</taxon>
    </lineage>
</organism>
<dbReference type="SUPFAM" id="SSF56601">
    <property type="entry name" value="beta-lactamase/transpeptidase-like"/>
    <property type="match status" value="1"/>
</dbReference>
<dbReference type="STRING" id="461836.A0A0L0DAX4"/>
<evidence type="ECO:0000256" key="2">
    <source>
        <dbReference type="ARBA" id="ARBA00022801"/>
    </source>
</evidence>
<dbReference type="eggNOG" id="ENOG502S3R5">
    <property type="taxonomic scope" value="Eukaryota"/>
</dbReference>
<dbReference type="GO" id="GO:0004185">
    <property type="term" value="F:serine-type carboxypeptidase activity"/>
    <property type="evidence" value="ECO:0007669"/>
    <property type="project" value="InterPro"/>
</dbReference>
<keyword evidence="2" id="KW-0378">Hydrolase</keyword>
<dbReference type="InterPro" id="IPR000667">
    <property type="entry name" value="Peptidase_S13"/>
</dbReference>
<dbReference type="GO" id="GO:0006508">
    <property type="term" value="P:proteolysis"/>
    <property type="evidence" value="ECO:0007669"/>
    <property type="project" value="InterPro"/>
</dbReference>
<dbReference type="PANTHER" id="PTHR30023">
    <property type="entry name" value="D-ALANYL-D-ALANINE CARBOXYPEPTIDASE"/>
    <property type="match status" value="1"/>
</dbReference>
<dbReference type="OMA" id="DGTMRKR"/>
<dbReference type="RefSeq" id="XP_013757906.1">
    <property type="nucleotide sequence ID" value="XM_013902452.1"/>
</dbReference>
<dbReference type="Gene3D" id="3.40.710.10">
    <property type="entry name" value="DD-peptidase/beta-lactamase superfamily"/>
    <property type="match status" value="2"/>
</dbReference>
<evidence type="ECO:0000313" key="4">
    <source>
        <dbReference type="EMBL" id="KNC49487.1"/>
    </source>
</evidence>
<dbReference type="AlphaFoldDB" id="A0A0L0DAX4"/>
<proteinExistence type="inferred from homology"/>
<dbReference type="GeneID" id="25564908"/>
<dbReference type="InterPro" id="IPR012338">
    <property type="entry name" value="Beta-lactam/transpept-like"/>
</dbReference>
<dbReference type="Proteomes" id="UP000054408">
    <property type="component" value="Unassembled WGS sequence"/>
</dbReference>
<keyword evidence="3" id="KW-0812">Transmembrane</keyword>
<evidence type="ECO:0000256" key="1">
    <source>
        <dbReference type="ARBA" id="ARBA00006096"/>
    </source>
</evidence>
<keyword evidence="4" id="KW-0121">Carboxypeptidase</keyword>
<comment type="similarity">
    <text evidence="1">Belongs to the peptidase S13 family.</text>
</comment>
<sequence length="604" mass="61255">MMMLIISTRLALPLPLPLPSPFKHGAGMSTRLATPDSFFSTATMGKAFSVVLALTALACCLAGAGQASLIPELAQQLEELAMSTPTSVAASWAYAVARADAASSDDILVSANAGRLYPPASNTKILTLATALLSATSPEKTALETQVWWSADSGRVCINGRGDPSMTADRLTGLASAAADKLGESSVTSTAVHVWSGYYPAVDVFPATWELDDFVFDYGSGINGAIVDENRVTFALAAGLAGSTNITVVYPPSAASAMPVDLSGLVIGPSSSSPSLSARYLPGRSGLVITGSVPAGKETPVSGYVTVRGDELFANTFAMGMNSAGVTVTDVTLVSRPCGLATDDTVVASTASDAVTSLAHHCLLVSDNTYAESFLRLVGNDGLAASRLDVPTLADLPRSAVAAGLARVHATLVGQLGVRADSFVQADGSGVSRRNLISADALVGTLIGMARHGPGYGNDSLAPLLPVAGESGTLASRFVGTPAQGRVSAKTGTLTGVSALSGYINRTGLGGDESRLVFSVIVTGYADHASSARAIIDNMVLAMLEVNTSGPAPSPAHKSKSHAATVALAVAAGVAGLMILIAGGAWWLRSHGAGRGPEGDVLLG</sequence>
<dbReference type="PRINTS" id="PR00922">
    <property type="entry name" value="DADACBPTASE3"/>
</dbReference>
<dbReference type="GO" id="GO:0000270">
    <property type="term" value="P:peptidoglycan metabolic process"/>
    <property type="evidence" value="ECO:0007669"/>
    <property type="project" value="TreeGrafter"/>
</dbReference>
<accession>A0A0L0DAX4</accession>
<evidence type="ECO:0000256" key="3">
    <source>
        <dbReference type="SAM" id="Phobius"/>
    </source>
</evidence>
<keyword evidence="3" id="KW-0472">Membrane</keyword>
<dbReference type="OrthoDB" id="10253650at2759"/>
<protein>
    <submittedName>
        <fullName evidence="4">Peptidase S13 D-Ala-D-Ala carboxypeptidase C</fullName>
    </submittedName>
</protein>